<evidence type="ECO:0000313" key="2">
    <source>
        <dbReference type="Proteomes" id="UP000073601"/>
    </source>
</evidence>
<gene>
    <name evidence="1" type="ORF">GMA8713_01535</name>
</gene>
<evidence type="ECO:0000313" key="1">
    <source>
        <dbReference type="EMBL" id="CZF80642.1"/>
    </source>
</evidence>
<protein>
    <submittedName>
        <fullName evidence="1">Uncharacterized protein</fullName>
    </submittedName>
</protein>
<dbReference type="AlphaFoldDB" id="A0A128F1G4"/>
<reference evidence="2" key="1">
    <citation type="submission" date="2016-02" db="EMBL/GenBank/DDBJ databases">
        <authorList>
            <person name="Rodrigo-Torres Lidia"/>
            <person name="Arahal R.David."/>
        </authorList>
    </citation>
    <scope>NUCLEOTIDE SEQUENCE [LARGE SCALE GENOMIC DNA]</scope>
    <source>
        <strain evidence="2">CECT 8713</strain>
    </source>
</reference>
<sequence>MPVILIGFGVFRLFEYICSHWLGKGINNEMGNRIAIFRTDFSCNTSL</sequence>
<dbReference type="EMBL" id="FIZY01000011">
    <property type="protein sequence ID" value="CZF80642.1"/>
    <property type="molecule type" value="Genomic_DNA"/>
</dbReference>
<proteinExistence type="predicted"/>
<keyword evidence="2" id="KW-1185">Reference proteome</keyword>
<dbReference type="Proteomes" id="UP000073601">
    <property type="component" value="Unassembled WGS sequence"/>
</dbReference>
<name>A0A128F1G4_9GAMM</name>
<accession>A0A128F1G4</accession>
<organism evidence="1 2">
    <name type="scientific">Grimontia marina</name>
    <dbReference type="NCBI Taxonomy" id="646534"/>
    <lineage>
        <taxon>Bacteria</taxon>
        <taxon>Pseudomonadati</taxon>
        <taxon>Pseudomonadota</taxon>
        <taxon>Gammaproteobacteria</taxon>
        <taxon>Vibrionales</taxon>
        <taxon>Vibrionaceae</taxon>
        <taxon>Grimontia</taxon>
    </lineage>
</organism>